<sequence>MFTGEKLILSVLHFIPMLFFSLMLFRLRLKPYWKQLSLAIVAGSVLTANNPLLFAVIICILLIVVWKYRFVPALLMALSGYVMCAFISTTVIVSLNSTQSAEFLEMRNNPVIVNATRAIVVVVKFGILFGLYKFRLGFTFLSNYTKIPLVRENIGVYLFIIVVLLGLIYRHSYPASVYSVAMPIQMLSMAVILFLYTMLGKELSFQR</sequence>
<feature type="transmembrane region" description="Helical" evidence="1">
    <location>
        <begin position="115"/>
        <end position="134"/>
    </location>
</feature>
<feature type="transmembrane region" description="Helical" evidence="1">
    <location>
        <begin position="73"/>
        <end position="95"/>
    </location>
</feature>
<feature type="transmembrane region" description="Helical" evidence="1">
    <location>
        <begin position="154"/>
        <end position="171"/>
    </location>
</feature>
<proteinExistence type="predicted"/>
<organism evidence="2 3">
    <name type="scientific">Paenibacillus qinlingensis</name>
    <dbReference type="NCBI Taxonomy" id="1837343"/>
    <lineage>
        <taxon>Bacteria</taxon>
        <taxon>Bacillati</taxon>
        <taxon>Bacillota</taxon>
        <taxon>Bacilli</taxon>
        <taxon>Bacillales</taxon>
        <taxon>Paenibacillaceae</taxon>
        <taxon>Paenibacillus</taxon>
    </lineage>
</organism>
<evidence type="ECO:0000313" key="2">
    <source>
        <dbReference type="EMBL" id="MDR6553776.1"/>
    </source>
</evidence>
<feature type="transmembrane region" description="Helical" evidence="1">
    <location>
        <begin position="7"/>
        <end position="27"/>
    </location>
</feature>
<evidence type="ECO:0000256" key="1">
    <source>
        <dbReference type="SAM" id="Phobius"/>
    </source>
</evidence>
<keyword evidence="1" id="KW-0472">Membrane</keyword>
<comment type="caution">
    <text evidence="2">The sequence shown here is derived from an EMBL/GenBank/DDBJ whole genome shotgun (WGS) entry which is preliminary data.</text>
</comment>
<accession>A0ABU1P344</accession>
<feature type="transmembrane region" description="Helical" evidence="1">
    <location>
        <begin position="177"/>
        <end position="199"/>
    </location>
</feature>
<dbReference type="Proteomes" id="UP001267290">
    <property type="component" value="Unassembled WGS sequence"/>
</dbReference>
<protein>
    <submittedName>
        <fullName evidence="2">Uncharacterized protein</fullName>
    </submittedName>
</protein>
<feature type="transmembrane region" description="Helical" evidence="1">
    <location>
        <begin position="39"/>
        <end position="66"/>
    </location>
</feature>
<name>A0ABU1P344_9BACL</name>
<keyword evidence="1" id="KW-0812">Transmembrane</keyword>
<keyword evidence="1" id="KW-1133">Transmembrane helix</keyword>
<evidence type="ECO:0000313" key="3">
    <source>
        <dbReference type="Proteomes" id="UP001267290"/>
    </source>
</evidence>
<dbReference type="EMBL" id="JAVDSB010000012">
    <property type="protein sequence ID" value="MDR6553776.1"/>
    <property type="molecule type" value="Genomic_DNA"/>
</dbReference>
<reference evidence="2 3" key="1">
    <citation type="submission" date="2023-07" db="EMBL/GenBank/DDBJ databases">
        <title>Sorghum-associated microbial communities from plants grown in Nebraska, USA.</title>
        <authorList>
            <person name="Schachtman D."/>
        </authorList>
    </citation>
    <scope>NUCLEOTIDE SEQUENCE [LARGE SCALE GENOMIC DNA]</scope>
    <source>
        <strain evidence="2 3">CC258</strain>
    </source>
</reference>
<keyword evidence="3" id="KW-1185">Reference proteome</keyword>
<gene>
    <name evidence="2" type="ORF">J2736_004986</name>
</gene>